<evidence type="ECO:0000313" key="5">
    <source>
        <dbReference type="Proteomes" id="UP000320239"/>
    </source>
</evidence>
<sequence length="87" mass="10137">MLFYCGARVEECARLDTGDRVVTERTGTLRLHGKGDELRTVPVPQEARKALRAWPDDRGREPGPHRRPPHIEHKPRWGHRLSRHATW</sequence>
<name>A0A561VLV8_ACTTI</name>
<proteinExistence type="predicted"/>
<dbReference type="EMBL" id="VIWY01000005">
    <property type="protein sequence ID" value="TWG12604.1"/>
    <property type="molecule type" value="Genomic_DNA"/>
</dbReference>
<evidence type="ECO:0000313" key="4">
    <source>
        <dbReference type="EMBL" id="TWG12604.1"/>
    </source>
</evidence>
<evidence type="ECO:0000256" key="1">
    <source>
        <dbReference type="ARBA" id="ARBA00023172"/>
    </source>
</evidence>
<dbReference type="InterPro" id="IPR002104">
    <property type="entry name" value="Integrase_catalytic"/>
</dbReference>
<dbReference type="Proteomes" id="UP000320239">
    <property type="component" value="Unassembled WGS sequence"/>
</dbReference>
<dbReference type="InterPro" id="IPR013762">
    <property type="entry name" value="Integrase-like_cat_sf"/>
</dbReference>
<dbReference type="SUPFAM" id="SSF56349">
    <property type="entry name" value="DNA breaking-rejoining enzymes"/>
    <property type="match status" value="1"/>
</dbReference>
<reference evidence="4 5" key="1">
    <citation type="submission" date="2019-06" db="EMBL/GenBank/DDBJ databases">
        <title>Sequencing the genomes of 1000 actinobacteria strains.</title>
        <authorList>
            <person name="Klenk H.-P."/>
        </authorList>
    </citation>
    <scope>NUCLEOTIDE SEQUENCE [LARGE SCALE GENOMIC DNA]</scope>
    <source>
        <strain evidence="4 5">DSM 43866</strain>
    </source>
</reference>
<keyword evidence="1" id="KW-0233">DNA recombination</keyword>
<protein>
    <submittedName>
        <fullName evidence="4">Phage integrase family protein</fullName>
    </submittedName>
</protein>
<comment type="caution">
    <text evidence="4">The sequence shown here is derived from an EMBL/GenBank/DDBJ whole genome shotgun (WGS) entry which is preliminary data.</text>
</comment>
<organism evidence="4 5">
    <name type="scientific">Actinoplanes teichomyceticus</name>
    <dbReference type="NCBI Taxonomy" id="1867"/>
    <lineage>
        <taxon>Bacteria</taxon>
        <taxon>Bacillati</taxon>
        <taxon>Actinomycetota</taxon>
        <taxon>Actinomycetes</taxon>
        <taxon>Micromonosporales</taxon>
        <taxon>Micromonosporaceae</taxon>
        <taxon>Actinoplanes</taxon>
    </lineage>
</organism>
<feature type="compositionally biased region" description="Basic residues" evidence="2">
    <location>
        <begin position="76"/>
        <end position="87"/>
    </location>
</feature>
<feature type="compositionally biased region" description="Basic and acidic residues" evidence="2">
    <location>
        <begin position="46"/>
        <end position="75"/>
    </location>
</feature>
<evidence type="ECO:0000259" key="3">
    <source>
        <dbReference type="PROSITE" id="PS51898"/>
    </source>
</evidence>
<dbReference type="AlphaFoldDB" id="A0A561VLV8"/>
<dbReference type="GO" id="GO:0006310">
    <property type="term" value="P:DNA recombination"/>
    <property type="evidence" value="ECO:0007669"/>
    <property type="project" value="UniProtKB-KW"/>
</dbReference>
<gene>
    <name evidence="4" type="ORF">FHX34_105471</name>
</gene>
<feature type="domain" description="Tyr recombinase" evidence="3">
    <location>
        <begin position="1"/>
        <end position="87"/>
    </location>
</feature>
<dbReference type="Gene3D" id="1.10.443.10">
    <property type="entry name" value="Intergrase catalytic core"/>
    <property type="match status" value="1"/>
</dbReference>
<dbReference type="InterPro" id="IPR011010">
    <property type="entry name" value="DNA_brk_join_enz"/>
</dbReference>
<keyword evidence="5" id="KW-1185">Reference proteome</keyword>
<accession>A0A561VLV8</accession>
<dbReference type="GO" id="GO:0015074">
    <property type="term" value="P:DNA integration"/>
    <property type="evidence" value="ECO:0007669"/>
    <property type="project" value="InterPro"/>
</dbReference>
<evidence type="ECO:0000256" key="2">
    <source>
        <dbReference type="SAM" id="MobiDB-lite"/>
    </source>
</evidence>
<dbReference type="PROSITE" id="PS51898">
    <property type="entry name" value="TYR_RECOMBINASE"/>
    <property type="match status" value="1"/>
</dbReference>
<feature type="region of interest" description="Disordered" evidence="2">
    <location>
        <begin position="46"/>
        <end position="87"/>
    </location>
</feature>
<dbReference type="GO" id="GO:0003677">
    <property type="term" value="F:DNA binding"/>
    <property type="evidence" value="ECO:0007669"/>
    <property type="project" value="InterPro"/>
</dbReference>